<keyword evidence="3" id="KW-0808">Transferase</keyword>
<comment type="caution">
    <text evidence="3">The sequence shown here is derived from an EMBL/GenBank/DDBJ whole genome shotgun (WGS) entry which is preliminary data.</text>
</comment>
<protein>
    <submittedName>
        <fullName evidence="3">N-6 DNA methylase</fullName>
    </submittedName>
</protein>
<gene>
    <name evidence="3" type="ORF">PBV87_20860</name>
</gene>
<dbReference type="InterPro" id="IPR029063">
    <property type="entry name" value="SAM-dependent_MTases_sf"/>
</dbReference>
<dbReference type="PANTHER" id="PTHR42998">
    <property type="entry name" value="TYPE I RESTRICTION ENZYME HINDVIIP M PROTEIN-RELATED"/>
    <property type="match status" value="1"/>
</dbReference>
<dbReference type="EMBL" id="JAQIFT010000069">
    <property type="protein sequence ID" value="MDA3733928.1"/>
    <property type="molecule type" value="Genomic_DNA"/>
</dbReference>
<dbReference type="Pfam" id="PF02384">
    <property type="entry name" value="N6_Mtase"/>
    <property type="match status" value="1"/>
</dbReference>
<accession>A0AA42DRF2</accession>
<feature type="domain" description="DNA methylase adenine-specific" evidence="2">
    <location>
        <begin position="362"/>
        <end position="681"/>
    </location>
</feature>
<dbReference type="GO" id="GO:0032259">
    <property type="term" value="P:methylation"/>
    <property type="evidence" value="ECO:0007669"/>
    <property type="project" value="UniProtKB-KW"/>
</dbReference>
<dbReference type="GO" id="GO:0009307">
    <property type="term" value="P:DNA restriction-modification system"/>
    <property type="evidence" value="ECO:0007669"/>
    <property type="project" value="UniProtKB-KW"/>
</dbReference>
<dbReference type="GO" id="GO:0003677">
    <property type="term" value="F:DNA binding"/>
    <property type="evidence" value="ECO:0007669"/>
    <property type="project" value="InterPro"/>
</dbReference>
<dbReference type="Gene3D" id="3.40.50.150">
    <property type="entry name" value="Vaccinia Virus protein VP39"/>
    <property type="match status" value="1"/>
</dbReference>
<dbReference type="InterPro" id="IPR003356">
    <property type="entry name" value="DNA_methylase_A-5"/>
</dbReference>
<dbReference type="AlphaFoldDB" id="A0AA42DRF2"/>
<dbReference type="Proteomes" id="UP001169242">
    <property type="component" value="Unassembled WGS sequence"/>
</dbReference>
<dbReference type="PANTHER" id="PTHR42998:SF1">
    <property type="entry name" value="TYPE I RESTRICTION ENZYME HINDI METHYLASE SUBUNIT"/>
    <property type="match status" value="1"/>
</dbReference>
<evidence type="ECO:0000313" key="3">
    <source>
        <dbReference type="EMBL" id="MDA3733928.1"/>
    </source>
</evidence>
<evidence type="ECO:0000313" key="4">
    <source>
        <dbReference type="Proteomes" id="UP001169242"/>
    </source>
</evidence>
<dbReference type="PROSITE" id="PS00092">
    <property type="entry name" value="N6_MTASE"/>
    <property type="match status" value="1"/>
</dbReference>
<dbReference type="PRINTS" id="PR00507">
    <property type="entry name" value="N12N6MTFRASE"/>
</dbReference>
<name>A0AA42DRF2_9FIRM</name>
<organism evidence="3 4">
    <name type="scientific">Holtiella tumoricola</name>
    <dbReference type="NCBI Taxonomy" id="3018743"/>
    <lineage>
        <taxon>Bacteria</taxon>
        <taxon>Bacillati</taxon>
        <taxon>Bacillota</taxon>
        <taxon>Clostridia</taxon>
        <taxon>Lachnospirales</taxon>
        <taxon>Cellulosilyticaceae</taxon>
        <taxon>Holtiella</taxon>
    </lineage>
</organism>
<proteinExistence type="predicted"/>
<dbReference type="InterPro" id="IPR002052">
    <property type="entry name" value="DNA_methylase_N6_adenine_CS"/>
</dbReference>
<reference evidence="3" key="1">
    <citation type="journal article" date="2023" name="Int. J. Syst. Evol. Microbiol.">
        <title>&lt;i&gt;Holtiella tumoricola&lt;/i&gt; gen. nov. sp. nov., isolated from a human clinical sample.</title>
        <authorList>
            <person name="Allen-Vercoe E."/>
            <person name="Daigneault M.C."/>
            <person name="Vancuren S.J."/>
            <person name="Cochrane K."/>
            <person name="O'Neal L.L."/>
            <person name="Sankaranarayanan K."/>
            <person name="Lawson P.A."/>
        </authorList>
    </citation>
    <scope>NUCLEOTIDE SEQUENCE</scope>
    <source>
        <strain evidence="3">CC70A</strain>
    </source>
</reference>
<evidence type="ECO:0000259" key="2">
    <source>
        <dbReference type="Pfam" id="PF02384"/>
    </source>
</evidence>
<dbReference type="GO" id="GO:0008170">
    <property type="term" value="F:N-methyltransferase activity"/>
    <property type="evidence" value="ECO:0007669"/>
    <property type="project" value="InterPro"/>
</dbReference>
<dbReference type="SUPFAM" id="SSF53335">
    <property type="entry name" value="S-adenosyl-L-methionine-dependent methyltransferases"/>
    <property type="match status" value="1"/>
</dbReference>
<sequence length="708" mass="82406">MLNFSQAKIKFDTEYGSKEEIAKSLVTVDGKYVENISIKDVNNKPNEEYYKWQFIYSVILSGLYPRDHIGTEIYFPKGNINSDPIKIDAVIFSSVEWVDYYKKYRENKKDVDSLNKVRELAICVIEFKRNDKKIEQVFSSQIRASINEPEGNFVMGVYYDTGRLFLFKKIANVITRFDNAKNFLRSQRILEKYQLEITDPYYLIPSYHDLMRAINKGEVGTREKLKIEDLDMVYTINDESMKMALSHILRTLESVSLFNEEGYSLLIQLIALKIFDEKQSDQHGSFLRFYINEDENLVSNLSEPGVQVFIERMKELYKEAKRYYRNILAENRITWTNIRHVRVVAEIVKQFQVYSFYKSRKSDLYQLVFYNFATKFKKDENAQFLTPLPIIEFIVNIVNPRRNETVCDPCCGSGDFLSMSYVNSGAKLDDRNLYGFDNDYNMTVLAQLNMLLNGDGNAAIKYFPDKGSINHKLSTEGKGVKLDTTKHAGGKWDVWYDETELMKYDVILTNPPFGKGRSLDLSKAQDLEVAKLYELYDLYVQENPKQGLDLGVVFLENTVRILENNGRFAIVLSNAIASNNTWGFVREWLYKKVRLVALFDLPSNVFAETGVNTTIIVGYKPTPDRLEELIESDYAVFVKEIKNVGYIKKTSNRNVVFESDYLLDEESFETIIDEHGESRVNEDFTETISQFREWCLFQEAELKKIFLE</sequence>
<keyword evidence="1" id="KW-0680">Restriction system</keyword>
<dbReference type="InterPro" id="IPR052916">
    <property type="entry name" value="Type-I_RE_MTase_Subunit"/>
</dbReference>
<keyword evidence="3" id="KW-0489">Methyltransferase</keyword>
<evidence type="ECO:0000256" key="1">
    <source>
        <dbReference type="ARBA" id="ARBA00022747"/>
    </source>
</evidence>
<keyword evidence="4" id="KW-1185">Reference proteome</keyword>
<dbReference type="RefSeq" id="WP_271013599.1">
    <property type="nucleotide sequence ID" value="NZ_JAQIFT010000069.1"/>
</dbReference>